<sequence length="928" mass="105929">MSTPNSAPVSSNGESKELSELLKNHFSTIEYLSERFKDELKNHLATENFQADEGEKTILLDLSNEIAEAKNKEDLTEAVHSKLKTFFKINGLTIILPNNDQQTYQIYMFPQEIRKMFRNTVTNEKNSFDYSELKPLLDKLTTIDAHVEVFYDTSEYIDRDPGTNYFKHWFEKGWEKFAVVSLKMGEESLGYILLHFEKLSMGNLRSNLLKGISSQFSVALSNINKMDEALRRKNEMELLLSINTGIASLRNIEELAKFIKDRFKKLLGCSHTMIAVCNEDGLTFNAFLLDEDAREKAQPVYLDLKNSSHIVNDTVLSKTMQTEIPLIFDLEELSKQKNPPLYIKINKDLKQQVLLTIRLAKGDEVVGFWLIYFKNKDTITAEKLKFIQSLSHQLCISVANILANQEIKSREDEKSRLLKFSNAIAPLRDKELLSDMLKIQLCELFNISDFVIYLLSVDRLKFLPFLYDHDSDFSRDPEFIKGLDTWTDLPDNFRALIYAIDSPSLSELRCERIHQSQNKTSERDSNVSRYGMLINLGIDGNAVISFAHPDFKQLKSKEELLKSICSQISVALSNIMANEKVNRQLIEIDRYKKQLEEETVYLKEEIEVNQNYAEIIGESAAMQKTFRLVAQVASSDSTVLILGETGTGKELIARAIHNNSPRKNKLMVKVNCAALPANLIESELFGHEKGSFTGATERRIGKFELANNGTLFLDEIGEMPLELQVKLLRALQEREIERVGGRGTIKVDVRIIAATNRELEKEVDEGRFRSDLYYRLNIFPIYLSALRERKEDIPMLATHFINRYSKKTGRQIDTIGNKAMQDMIQYRWPGNIRELEHLIERSILLSSGNTLKQIHLPSGRPGNISAVSTSEILLKTIDENECEHILRILKYCNGRKSGPGGAADILGVPPSTLNSKIKRLGIKKEHLV</sequence>
<evidence type="ECO:0000256" key="1">
    <source>
        <dbReference type="ARBA" id="ARBA00022741"/>
    </source>
</evidence>
<dbReference type="RefSeq" id="WP_378960416.1">
    <property type="nucleotide sequence ID" value="NZ_JBHRXC010000016.1"/>
</dbReference>
<evidence type="ECO:0000256" key="5">
    <source>
        <dbReference type="ARBA" id="ARBA00023163"/>
    </source>
</evidence>
<evidence type="ECO:0000256" key="2">
    <source>
        <dbReference type="ARBA" id="ARBA00022840"/>
    </source>
</evidence>
<dbReference type="EMBL" id="JBHSBY010000098">
    <property type="protein sequence ID" value="MFC4197054.1"/>
    <property type="molecule type" value="Genomic_DNA"/>
</dbReference>
<dbReference type="InterPro" id="IPR002078">
    <property type="entry name" value="Sigma_54_int"/>
</dbReference>
<comment type="caution">
    <text evidence="7">The sequence shown here is derived from an EMBL/GenBank/DDBJ whole genome shotgun (WGS) entry which is preliminary data.</text>
</comment>
<dbReference type="Proteomes" id="UP001595792">
    <property type="component" value="Unassembled WGS sequence"/>
</dbReference>
<dbReference type="InterPro" id="IPR003593">
    <property type="entry name" value="AAA+_ATPase"/>
</dbReference>
<dbReference type="SUPFAM" id="SSF46689">
    <property type="entry name" value="Homeodomain-like"/>
    <property type="match status" value="1"/>
</dbReference>
<dbReference type="InterPro" id="IPR058031">
    <property type="entry name" value="AAA_lid_NorR"/>
</dbReference>
<dbReference type="SUPFAM" id="SSF55781">
    <property type="entry name" value="GAF domain-like"/>
    <property type="match status" value="1"/>
</dbReference>
<feature type="domain" description="Sigma-54 factor interaction" evidence="6">
    <location>
        <begin position="615"/>
        <end position="844"/>
    </location>
</feature>
<organism evidence="7 8">
    <name type="scientific">Pedobacter jamesrossensis</name>
    <dbReference type="NCBI Taxonomy" id="1908238"/>
    <lineage>
        <taxon>Bacteria</taxon>
        <taxon>Pseudomonadati</taxon>
        <taxon>Bacteroidota</taxon>
        <taxon>Sphingobacteriia</taxon>
        <taxon>Sphingobacteriales</taxon>
        <taxon>Sphingobacteriaceae</taxon>
        <taxon>Pedobacter</taxon>
    </lineage>
</organism>
<dbReference type="PROSITE" id="PS00688">
    <property type="entry name" value="SIGMA54_INTERACT_3"/>
    <property type="match status" value="1"/>
</dbReference>
<keyword evidence="8" id="KW-1185">Reference proteome</keyword>
<dbReference type="InterPro" id="IPR009057">
    <property type="entry name" value="Homeodomain-like_sf"/>
</dbReference>
<dbReference type="InterPro" id="IPR025943">
    <property type="entry name" value="Sigma_54_int_dom_ATP-bd_2"/>
</dbReference>
<keyword evidence="5" id="KW-0804">Transcription</keyword>
<dbReference type="Pfam" id="PF25601">
    <property type="entry name" value="AAA_lid_14"/>
    <property type="match status" value="1"/>
</dbReference>
<evidence type="ECO:0000256" key="3">
    <source>
        <dbReference type="ARBA" id="ARBA00023015"/>
    </source>
</evidence>
<dbReference type="PROSITE" id="PS50045">
    <property type="entry name" value="SIGMA54_INTERACT_4"/>
    <property type="match status" value="1"/>
</dbReference>
<gene>
    <name evidence="7" type="ORF">ACFOUY_10120</name>
</gene>
<dbReference type="Gene3D" id="3.40.50.300">
    <property type="entry name" value="P-loop containing nucleotide triphosphate hydrolases"/>
    <property type="match status" value="1"/>
</dbReference>
<keyword evidence="2" id="KW-0067">ATP-binding</keyword>
<name>A0ABV8NKR3_9SPHI</name>
<dbReference type="InterPro" id="IPR029016">
    <property type="entry name" value="GAF-like_dom_sf"/>
</dbReference>
<dbReference type="SMART" id="SM00382">
    <property type="entry name" value="AAA"/>
    <property type="match status" value="1"/>
</dbReference>
<dbReference type="InterPro" id="IPR025662">
    <property type="entry name" value="Sigma_54_int_dom_ATP-bd_1"/>
</dbReference>
<dbReference type="Gene3D" id="1.10.10.60">
    <property type="entry name" value="Homeodomain-like"/>
    <property type="match status" value="1"/>
</dbReference>
<dbReference type="Pfam" id="PF00158">
    <property type="entry name" value="Sigma54_activat"/>
    <property type="match status" value="1"/>
</dbReference>
<dbReference type="PROSITE" id="PS00676">
    <property type="entry name" value="SIGMA54_INTERACT_2"/>
    <property type="match status" value="1"/>
</dbReference>
<evidence type="ECO:0000313" key="7">
    <source>
        <dbReference type="EMBL" id="MFC4197054.1"/>
    </source>
</evidence>
<dbReference type="Gene3D" id="1.10.8.60">
    <property type="match status" value="1"/>
</dbReference>
<keyword evidence="4" id="KW-0238">DNA-binding</keyword>
<dbReference type="SUPFAM" id="SSF52540">
    <property type="entry name" value="P-loop containing nucleoside triphosphate hydrolases"/>
    <property type="match status" value="1"/>
</dbReference>
<accession>A0ABV8NKR3</accession>
<dbReference type="InterPro" id="IPR027417">
    <property type="entry name" value="P-loop_NTPase"/>
</dbReference>
<evidence type="ECO:0000313" key="8">
    <source>
        <dbReference type="Proteomes" id="UP001595792"/>
    </source>
</evidence>
<dbReference type="PANTHER" id="PTHR32071">
    <property type="entry name" value="TRANSCRIPTIONAL REGULATORY PROTEIN"/>
    <property type="match status" value="1"/>
</dbReference>
<dbReference type="CDD" id="cd00009">
    <property type="entry name" value="AAA"/>
    <property type="match status" value="1"/>
</dbReference>
<dbReference type="PANTHER" id="PTHR32071:SF123">
    <property type="entry name" value="DNA-BINDING TRANSCRIPTIONAL ACTIVATOR HYFR-RELATED"/>
    <property type="match status" value="1"/>
</dbReference>
<dbReference type="InterPro" id="IPR025944">
    <property type="entry name" value="Sigma_54_int_dom_CS"/>
</dbReference>
<evidence type="ECO:0000259" key="6">
    <source>
        <dbReference type="PROSITE" id="PS50045"/>
    </source>
</evidence>
<protein>
    <submittedName>
        <fullName evidence="7">Sigma-54 interaction domain-containing protein</fullName>
    </submittedName>
</protein>
<reference evidence="8" key="1">
    <citation type="journal article" date="2019" name="Int. J. Syst. Evol. Microbiol.">
        <title>The Global Catalogue of Microorganisms (GCM) 10K type strain sequencing project: providing services to taxonomists for standard genome sequencing and annotation.</title>
        <authorList>
            <consortium name="The Broad Institute Genomics Platform"/>
            <consortium name="The Broad Institute Genome Sequencing Center for Infectious Disease"/>
            <person name="Wu L."/>
            <person name="Ma J."/>
        </authorList>
    </citation>
    <scope>NUCLEOTIDE SEQUENCE [LARGE SCALE GENOMIC DNA]</scope>
    <source>
        <strain evidence="8">CCM 8689</strain>
    </source>
</reference>
<keyword evidence="3" id="KW-0805">Transcription regulation</keyword>
<dbReference type="Gene3D" id="3.30.450.40">
    <property type="match status" value="2"/>
</dbReference>
<proteinExistence type="predicted"/>
<keyword evidence="1" id="KW-0547">Nucleotide-binding</keyword>
<dbReference type="PROSITE" id="PS00675">
    <property type="entry name" value="SIGMA54_INTERACT_1"/>
    <property type="match status" value="1"/>
</dbReference>
<evidence type="ECO:0000256" key="4">
    <source>
        <dbReference type="ARBA" id="ARBA00023125"/>
    </source>
</evidence>